<dbReference type="SUPFAM" id="SSF51120">
    <property type="entry name" value="beta-Roll"/>
    <property type="match status" value="3"/>
</dbReference>
<accession>A0A5B0DSN1</accession>
<comment type="caution">
    <text evidence="10">The sequence shown here is derived from an EMBL/GenBank/DDBJ whole genome shotgun (WGS) entry which is preliminary data.</text>
</comment>
<dbReference type="PANTHER" id="PTHR38340">
    <property type="entry name" value="S-LAYER PROTEIN"/>
    <property type="match status" value="1"/>
</dbReference>
<evidence type="ECO:0000256" key="1">
    <source>
        <dbReference type="ARBA" id="ARBA00004370"/>
    </source>
</evidence>
<dbReference type="InterPro" id="IPR001343">
    <property type="entry name" value="Hemolysn_Ca-bd"/>
</dbReference>
<feature type="region of interest" description="Disordered" evidence="8">
    <location>
        <begin position="753"/>
        <end position="777"/>
    </location>
</feature>
<feature type="transmembrane region" description="Helical" evidence="9">
    <location>
        <begin position="407"/>
        <end position="427"/>
    </location>
</feature>
<feature type="transmembrane region" description="Helical" evidence="9">
    <location>
        <begin position="326"/>
        <end position="346"/>
    </location>
</feature>
<evidence type="ECO:0000256" key="4">
    <source>
        <dbReference type="ARBA" id="ARBA00022656"/>
    </source>
</evidence>
<dbReference type="Pfam" id="PF00353">
    <property type="entry name" value="HemolysinCabind"/>
    <property type="match status" value="7"/>
</dbReference>
<evidence type="ECO:0000256" key="5">
    <source>
        <dbReference type="ARBA" id="ARBA00022737"/>
    </source>
</evidence>
<feature type="transmembrane region" description="Helical" evidence="9">
    <location>
        <begin position="294"/>
        <end position="314"/>
    </location>
</feature>
<keyword evidence="11" id="KW-1185">Reference proteome</keyword>
<evidence type="ECO:0000256" key="7">
    <source>
        <dbReference type="ARBA" id="ARBA00023136"/>
    </source>
</evidence>
<dbReference type="InterPro" id="IPR003995">
    <property type="entry name" value="RTX_toxin_determinant-A"/>
</dbReference>
<keyword evidence="4" id="KW-0800">Toxin</keyword>
<evidence type="ECO:0000256" key="6">
    <source>
        <dbReference type="ARBA" id="ARBA00023026"/>
    </source>
</evidence>
<evidence type="ECO:0000313" key="11">
    <source>
        <dbReference type="Proteomes" id="UP000324738"/>
    </source>
</evidence>
<protein>
    <recommendedName>
        <fullName evidence="12">Calcium-binding protein</fullName>
    </recommendedName>
</protein>
<dbReference type="EMBL" id="VTWH01000003">
    <property type="protein sequence ID" value="KAA0969398.1"/>
    <property type="molecule type" value="Genomic_DNA"/>
</dbReference>
<dbReference type="PRINTS" id="PR00313">
    <property type="entry name" value="CABNDNGRPT"/>
</dbReference>
<keyword evidence="3" id="KW-0964">Secreted</keyword>
<feature type="transmembrane region" description="Helical" evidence="9">
    <location>
        <begin position="352"/>
        <end position="373"/>
    </location>
</feature>
<dbReference type="RefSeq" id="WP_149300683.1">
    <property type="nucleotide sequence ID" value="NZ_VTWH01000003.1"/>
</dbReference>
<dbReference type="PRINTS" id="PR01488">
    <property type="entry name" value="RTXTOXINA"/>
</dbReference>
<dbReference type="GO" id="GO:0005509">
    <property type="term" value="F:calcium ion binding"/>
    <property type="evidence" value="ECO:0007669"/>
    <property type="project" value="InterPro"/>
</dbReference>
<dbReference type="AlphaFoldDB" id="A0A5B0DSN1"/>
<gene>
    <name evidence="10" type="ORF">FPY71_12665</name>
</gene>
<dbReference type="InterPro" id="IPR050557">
    <property type="entry name" value="RTX_toxin/Mannuronan_C5-epim"/>
</dbReference>
<dbReference type="PANTHER" id="PTHR38340:SF1">
    <property type="entry name" value="S-LAYER PROTEIN"/>
    <property type="match status" value="1"/>
</dbReference>
<name>A0A5B0DSN1_9HYPH</name>
<keyword evidence="9" id="KW-1133">Transmembrane helix</keyword>
<keyword evidence="9" id="KW-0812">Transmembrane</keyword>
<dbReference type="InterPro" id="IPR011049">
    <property type="entry name" value="Serralysin-like_metalloprot_C"/>
</dbReference>
<evidence type="ECO:0000313" key="10">
    <source>
        <dbReference type="EMBL" id="KAA0969398.1"/>
    </source>
</evidence>
<keyword evidence="7 9" id="KW-0472">Membrane</keyword>
<dbReference type="OrthoDB" id="7913598at2"/>
<dbReference type="InterPro" id="IPR018511">
    <property type="entry name" value="Hemolysin-typ_Ca-bd_CS"/>
</dbReference>
<evidence type="ECO:0000256" key="3">
    <source>
        <dbReference type="ARBA" id="ARBA00022525"/>
    </source>
</evidence>
<dbReference type="GO" id="GO:0016020">
    <property type="term" value="C:membrane"/>
    <property type="evidence" value="ECO:0007669"/>
    <property type="project" value="UniProtKB-SubCell"/>
</dbReference>
<organism evidence="10 11">
    <name type="scientific">Aureimonas fodinaquatilis</name>
    <dbReference type="NCBI Taxonomy" id="2565783"/>
    <lineage>
        <taxon>Bacteria</taxon>
        <taxon>Pseudomonadati</taxon>
        <taxon>Pseudomonadota</taxon>
        <taxon>Alphaproteobacteria</taxon>
        <taxon>Hyphomicrobiales</taxon>
        <taxon>Aurantimonadaceae</taxon>
        <taxon>Aureimonas</taxon>
    </lineage>
</organism>
<evidence type="ECO:0000256" key="8">
    <source>
        <dbReference type="SAM" id="MobiDB-lite"/>
    </source>
</evidence>
<feature type="transmembrane region" description="Helical" evidence="9">
    <location>
        <begin position="224"/>
        <end position="245"/>
    </location>
</feature>
<keyword evidence="5" id="KW-0677">Repeat</keyword>
<dbReference type="PROSITE" id="PS00330">
    <property type="entry name" value="HEMOLYSIN_CALCIUM"/>
    <property type="match status" value="5"/>
</dbReference>
<dbReference type="Proteomes" id="UP000324738">
    <property type="component" value="Unassembled WGS sequence"/>
</dbReference>
<comment type="subcellular location">
    <subcellularLocation>
        <location evidence="1">Membrane</location>
    </subcellularLocation>
    <subcellularLocation>
        <location evidence="2">Secreted</location>
    </subcellularLocation>
</comment>
<dbReference type="Gene3D" id="2.150.10.10">
    <property type="entry name" value="Serralysin-like metalloprotease, C-terminal"/>
    <property type="match status" value="4"/>
</dbReference>
<dbReference type="GO" id="GO:0005576">
    <property type="term" value="C:extracellular region"/>
    <property type="evidence" value="ECO:0007669"/>
    <property type="project" value="UniProtKB-SubCell"/>
</dbReference>
<evidence type="ECO:0000256" key="2">
    <source>
        <dbReference type="ARBA" id="ARBA00004613"/>
    </source>
</evidence>
<keyword evidence="6" id="KW-0843">Virulence</keyword>
<reference evidence="10 11" key="1">
    <citation type="submission" date="2019-08" db="EMBL/GenBank/DDBJ databases">
        <title>Aureimonas fodiniaquatilis sp. nov., isolated from a coal mine wastewater.</title>
        <authorList>
            <person name="Kim W."/>
        </authorList>
    </citation>
    <scope>NUCLEOTIDE SEQUENCE [LARGE SCALE GENOMIC DNA]</scope>
    <source>
        <strain evidence="10 11">CAU 1482</strain>
    </source>
</reference>
<sequence>MVSTVFADVGEIPESDQMTGLVACLRALKAALDGLENPMAAPGGTADPAAQILANAQSHADIARLFSELAVTFNPEAPHLPTFSDTGKLSNLVGDVASTFPRLFRMPGLWGTTLEYNEIAQEFGTGASSRNTVGRYFEVHDRKIQSIPNGRDLVNDNLGAWAIQVVRAFANLPNLVKTSKGTTADNVRYSGDVLLLAAHSLYAVSMTDRLLATRGTSVSLTGGVGIATNTMLIVAGVVSLTAKALEGKTSKNGMEEAIMALQTVSSVISIARRLPGLAQAAGVTSAGDVLGKGATGLIGGAGAIASIVANILVLKSLADSGASQNALIAAGTEFGLSAFLGALMTVGPSLGVGGVAIASILSMFSPTSLNAVFEYRSAANAAADLYATTGWQGDNARASYYGQMMTGAILGTIPLVNVFSSLAGTLANSDRIYWQIMADYGAGNQATEAQLSEAASQFWRDGFDSRMVRWSHDYIAMVNSLALKERTDRVVGLVSLYMQSDMAVTAAYLGGKFAATGKSNQTYFIGSDAKQVVGLASNMIDVSSAAATQYITFLTPFIGMEEVERVGSSTGKKTRYKPEVPVALTIRDGASASIVNLVSENGMTKSTTGKAGGLSLEMGGGDDIILSGAYAFYANGGTGIDGVDYRNVFTSHSASGAAISVTGKDPGTYLAAKSGYGDFFEIVQESQSVTEGKHTTEVVYKKAVLRRNSLINNQTDELKNIEWIFGSSGRDLMNGSSGVDSFFGGEGDDTLNGGAGNDYLSGDEGNDTLDGGHGDDALSGGAGNDLIKDASGANIILAGAGQDTVEAGSGADQIDGEAGNDLIRAGGGNDVVTGHTGDDTIFGGDGDDTLYGDAGHDRLDGDAGDDILVGGAGNDTLNGGSGKDTLVGSEGNDVLFGGDDGDVFFDDSGRNSLYGQAGDDVFVAADLSLDSLFDGGPGTDTWTGRHLKFGIEISLVSDSVRRNFRATGDAAARNLISMENVEATQFDDNITGNQYANYLAGLDGNDFIFAGHGNDTIIGGKGSDFMEGARGNDTFIFDRNSGSDQIVAQNELDLAGDIFLFTQTSSVEMFFVRHDNDLEVVSLEKRFGGKQLQLPENPATVLISNYFTNPGNRKAAFVDSNGHILAGGQVALLAEAMAQATDPGMMAAYGIIDANYLPLMQPVLAAAWSPAITA</sequence>
<evidence type="ECO:0000256" key="9">
    <source>
        <dbReference type="SAM" id="Phobius"/>
    </source>
</evidence>
<proteinExistence type="predicted"/>
<dbReference type="GO" id="GO:0090729">
    <property type="term" value="F:toxin activity"/>
    <property type="evidence" value="ECO:0007669"/>
    <property type="project" value="UniProtKB-KW"/>
</dbReference>
<evidence type="ECO:0008006" key="12">
    <source>
        <dbReference type="Google" id="ProtNLM"/>
    </source>
</evidence>